<dbReference type="Proteomes" id="UP001642360">
    <property type="component" value="Unassembled WGS sequence"/>
</dbReference>
<evidence type="ECO:0000313" key="6">
    <source>
        <dbReference type="EMBL" id="CAK9163046.1"/>
    </source>
</evidence>
<dbReference type="CDD" id="cd03784">
    <property type="entry name" value="GT1_Gtf-like"/>
    <property type="match status" value="1"/>
</dbReference>
<dbReference type="InterPro" id="IPR002213">
    <property type="entry name" value="UDP_glucos_trans"/>
</dbReference>
<evidence type="ECO:0000313" key="7">
    <source>
        <dbReference type="Proteomes" id="UP001642360"/>
    </source>
</evidence>
<dbReference type="GO" id="GO:0016757">
    <property type="term" value="F:glycosyltransferase activity"/>
    <property type="evidence" value="ECO:0007669"/>
    <property type="project" value="UniProtKB-KW"/>
</dbReference>
<dbReference type="PANTHER" id="PTHR48046:SF6">
    <property type="entry name" value="GLYCOSYLTRANSFERASE"/>
    <property type="match status" value="1"/>
</dbReference>
<evidence type="ECO:0000256" key="4">
    <source>
        <dbReference type="RuleBase" id="RU003718"/>
    </source>
</evidence>
<evidence type="ECO:0000256" key="3">
    <source>
        <dbReference type="ARBA" id="ARBA00022679"/>
    </source>
</evidence>
<gene>
    <name evidence="6" type="ORF">ILEXP_LOCUS32014</name>
</gene>
<dbReference type="InterPro" id="IPR035595">
    <property type="entry name" value="UDP_glycos_trans_CS"/>
</dbReference>
<keyword evidence="3 4" id="KW-0808">Transferase</keyword>
<reference evidence="6 7" key="1">
    <citation type="submission" date="2024-02" db="EMBL/GenBank/DDBJ databases">
        <authorList>
            <person name="Vignale AGUSTIN F."/>
            <person name="Sosa J E."/>
            <person name="Modenutti C."/>
        </authorList>
    </citation>
    <scope>NUCLEOTIDE SEQUENCE [LARGE SCALE GENOMIC DNA]</scope>
</reference>
<dbReference type="EMBL" id="CAUOFW020003948">
    <property type="protein sequence ID" value="CAK9163046.1"/>
    <property type="molecule type" value="Genomic_DNA"/>
</dbReference>
<keyword evidence="7" id="KW-1185">Reference proteome</keyword>
<dbReference type="EC" id="2.4.1.-" evidence="5"/>
<proteinExistence type="inferred from homology"/>
<dbReference type="Pfam" id="PF00201">
    <property type="entry name" value="UDPGT"/>
    <property type="match status" value="1"/>
</dbReference>
<dbReference type="Gene3D" id="3.40.50.2000">
    <property type="entry name" value="Glycogen Phosphorylase B"/>
    <property type="match status" value="2"/>
</dbReference>
<protein>
    <recommendedName>
        <fullName evidence="5">Glycosyltransferase</fullName>
        <ecNumber evidence="5">2.4.1.-</ecNumber>
    </recommendedName>
</protein>
<dbReference type="FunFam" id="3.40.50.2000:FF:000051">
    <property type="entry name" value="Glycosyltransferase"/>
    <property type="match status" value="1"/>
</dbReference>
<dbReference type="SUPFAM" id="SSF53756">
    <property type="entry name" value="UDP-Glycosyltransferase/glycogen phosphorylase"/>
    <property type="match status" value="1"/>
</dbReference>
<comment type="caution">
    <text evidence="6">The sequence shown here is derived from an EMBL/GenBank/DDBJ whole genome shotgun (WGS) entry which is preliminary data.</text>
</comment>
<comment type="similarity">
    <text evidence="1 4">Belongs to the UDP-glycosyltransferase family.</text>
</comment>
<evidence type="ECO:0000256" key="2">
    <source>
        <dbReference type="ARBA" id="ARBA00022676"/>
    </source>
</evidence>
<accession>A0ABC8T4N5</accession>
<name>A0ABC8T4N5_9AQUA</name>
<organism evidence="6 7">
    <name type="scientific">Ilex paraguariensis</name>
    <name type="common">yerba mate</name>
    <dbReference type="NCBI Taxonomy" id="185542"/>
    <lineage>
        <taxon>Eukaryota</taxon>
        <taxon>Viridiplantae</taxon>
        <taxon>Streptophyta</taxon>
        <taxon>Embryophyta</taxon>
        <taxon>Tracheophyta</taxon>
        <taxon>Spermatophyta</taxon>
        <taxon>Magnoliopsida</taxon>
        <taxon>eudicotyledons</taxon>
        <taxon>Gunneridae</taxon>
        <taxon>Pentapetalae</taxon>
        <taxon>asterids</taxon>
        <taxon>campanulids</taxon>
        <taxon>Aquifoliales</taxon>
        <taxon>Aquifoliaceae</taxon>
        <taxon>Ilex</taxon>
    </lineage>
</organism>
<evidence type="ECO:0000256" key="5">
    <source>
        <dbReference type="RuleBase" id="RU362057"/>
    </source>
</evidence>
<evidence type="ECO:0000256" key="1">
    <source>
        <dbReference type="ARBA" id="ARBA00009995"/>
    </source>
</evidence>
<dbReference type="AlphaFoldDB" id="A0ABC8T4N5"/>
<keyword evidence="2 4" id="KW-0328">Glycosyltransferase</keyword>
<dbReference type="PROSITE" id="PS00375">
    <property type="entry name" value="UDPGT"/>
    <property type="match status" value="1"/>
</dbReference>
<dbReference type="PANTHER" id="PTHR48046">
    <property type="entry name" value="UDP-GLYCOSYLTRANSFERASE 72E1"/>
    <property type="match status" value="1"/>
</dbReference>
<sequence>MEATQKAPHIAILPTPGIGHLIPLTEFAKRLLLHHHFRVTFIIPTTDDSSLKAHKAILEPLPENITSLYLPPVSLNDLPKEAKLEKRIALSVTRSLPAVRQTLKTLTESTRLSAFVVDMFCADAIDVAQEFGVPGYVFYTSSAMALSYIFYLPKLDETCSCEYRDLPEPVKIPGCVPVHGKDLPDPVQDRDNEVYKLSLHRWKRYNFADGILVNSFSELEPGAFKALKEDSLCTSPVYSLGPLIQTGLTSGSEGIQCLRWLDEQPRGSVLFVSFGSGGTLSHNQLIELALGLEMSQQRFLWVVRSPDNSAYGTYFNAQSPDDPSEYLPNGFLERTKDMGLVVPSWAPQMKILGHSSTGGFLTHCGWNSILESMIQGVPLIAWPLFAEQRMNATMLTDDLMVGLRVEPNKNGVVERHEIGKYVRSLIGGEEGKQLRNRMNNLKEAAAKVMGQEGSSTKSLAKLAQKWEAIKSPTDKPPM</sequence>
<dbReference type="FunFam" id="3.40.50.2000:FF:000054">
    <property type="entry name" value="Glycosyltransferase"/>
    <property type="match status" value="1"/>
</dbReference>